<sequence>MTSGALTSDTFKGAVTYRHFRRPLSSRHLDQKRLLAPGSHRHTAILSLNDVAIIRPPALPRTGEVLA</sequence>
<dbReference type="AlphaFoldDB" id="A0AAD1SCL4"/>
<proteinExistence type="predicted"/>
<dbReference type="EMBL" id="OW240916">
    <property type="protein sequence ID" value="CAH2296847.1"/>
    <property type="molecule type" value="Genomic_DNA"/>
</dbReference>
<name>A0AAD1SCL4_PELCU</name>
<evidence type="ECO:0000313" key="1">
    <source>
        <dbReference type="EMBL" id="CAH2296847.1"/>
    </source>
</evidence>
<accession>A0AAD1SCL4</accession>
<protein>
    <submittedName>
        <fullName evidence="1">Uncharacterized protein</fullName>
    </submittedName>
</protein>
<dbReference type="Proteomes" id="UP001295444">
    <property type="component" value="Chromosome 05"/>
</dbReference>
<reference evidence="1" key="1">
    <citation type="submission" date="2022-03" db="EMBL/GenBank/DDBJ databases">
        <authorList>
            <person name="Alioto T."/>
            <person name="Alioto T."/>
            <person name="Gomez Garrido J."/>
        </authorList>
    </citation>
    <scope>NUCLEOTIDE SEQUENCE</scope>
</reference>
<evidence type="ECO:0000313" key="2">
    <source>
        <dbReference type="Proteomes" id="UP001295444"/>
    </source>
</evidence>
<feature type="non-terminal residue" evidence="1">
    <location>
        <position position="67"/>
    </location>
</feature>
<organism evidence="1 2">
    <name type="scientific">Pelobates cultripes</name>
    <name type="common">Western spadefoot toad</name>
    <dbReference type="NCBI Taxonomy" id="61616"/>
    <lineage>
        <taxon>Eukaryota</taxon>
        <taxon>Metazoa</taxon>
        <taxon>Chordata</taxon>
        <taxon>Craniata</taxon>
        <taxon>Vertebrata</taxon>
        <taxon>Euteleostomi</taxon>
        <taxon>Amphibia</taxon>
        <taxon>Batrachia</taxon>
        <taxon>Anura</taxon>
        <taxon>Pelobatoidea</taxon>
        <taxon>Pelobatidae</taxon>
        <taxon>Pelobates</taxon>
    </lineage>
</organism>
<gene>
    <name evidence="1" type="ORF">PECUL_23A054436</name>
</gene>
<keyword evidence="2" id="KW-1185">Reference proteome</keyword>